<evidence type="ECO:0000256" key="3">
    <source>
        <dbReference type="ARBA" id="ARBA00022801"/>
    </source>
</evidence>
<dbReference type="PANTHER" id="PTHR10336:SF31">
    <property type="entry name" value="1-PHOSPHATIDYLINOSITOL 4,5-BISPHOSPHATE PHOSPHODIESTERASE DELTA-4"/>
    <property type="match status" value="1"/>
</dbReference>
<dbReference type="InterPro" id="IPR011993">
    <property type="entry name" value="PH-like_dom_sf"/>
</dbReference>
<keyword evidence="4" id="KW-0106">Calcium</keyword>
<evidence type="ECO:0000256" key="4">
    <source>
        <dbReference type="ARBA" id="ARBA00022837"/>
    </source>
</evidence>
<dbReference type="Pfam" id="PF00036">
    <property type="entry name" value="EF-hand_1"/>
    <property type="match status" value="1"/>
</dbReference>
<comment type="catalytic activity">
    <reaction evidence="6">
        <text>a 1,2-diacyl-sn-glycero-3-phospho-(1D-myo-inositol) + H2O = 1D-myo-inositol 1-phosphate + a 1,2-diacyl-sn-glycerol + H(+)</text>
        <dbReference type="Rhea" id="RHEA:43484"/>
        <dbReference type="ChEBI" id="CHEBI:15377"/>
        <dbReference type="ChEBI" id="CHEBI:15378"/>
        <dbReference type="ChEBI" id="CHEBI:17815"/>
        <dbReference type="ChEBI" id="CHEBI:57880"/>
        <dbReference type="ChEBI" id="CHEBI:58433"/>
    </reaction>
    <physiologicalReaction direction="left-to-right" evidence="6">
        <dbReference type="Rhea" id="RHEA:43485"/>
    </physiologicalReaction>
</comment>
<keyword evidence="2" id="KW-0479">Metal-binding</keyword>
<dbReference type="Pfam" id="PF09279">
    <property type="entry name" value="EF-hand_like"/>
    <property type="match status" value="1"/>
</dbReference>
<dbReference type="InterPro" id="IPR002048">
    <property type="entry name" value="EF_hand_dom"/>
</dbReference>
<keyword evidence="11" id="KW-1185">Reference proteome</keyword>
<dbReference type="InterPro" id="IPR015359">
    <property type="entry name" value="PLC_EF-hand-like"/>
</dbReference>
<evidence type="ECO:0000256" key="7">
    <source>
        <dbReference type="SAM" id="MobiDB-lite"/>
    </source>
</evidence>
<feature type="region of interest" description="Disordered" evidence="7">
    <location>
        <begin position="88"/>
        <end position="108"/>
    </location>
</feature>
<dbReference type="InterPro" id="IPR001192">
    <property type="entry name" value="PI-PLC_fam"/>
</dbReference>
<dbReference type="Gene3D" id="1.10.238.10">
    <property type="entry name" value="EF-hand"/>
    <property type="match status" value="1"/>
</dbReference>
<evidence type="ECO:0000259" key="9">
    <source>
        <dbReference type="PROSITE" id="PS50222"/>
    </source>
</evidence>
<evidence type="ECO:0000313" key="10">
    <source>
        <dbReference type="EMBL" id="MEQ2203808.1"/>
    </source>
</evidence>
<dbReference type="EMBL" id="JAHRIN010035019">
    <property type="protein sequence ID" value="MEQ2203808.1"/>
    <property type="molecule type" value="Genomic_DNA"/>
</dbReference>
<dbReference type="InterPro" id="IPR001849">
    <property type="entry name" value="PH_domain"/>
</dbReference>
<evidence type="ECO:0000256" key="5">
    <source>
        <dbReference type="ARBA" id="ARBA00023674"/>
    </source>
</evidence>
<dbReference type="PROSITE" id="PS00018">
    <property type="entry name" value="EF_HAND_1"/>
    <property type="match status" value="1"/>
</dbReference>
<name>A0ABV0R6R0_9TELE</name>
<feature type="domain" description="PH" evidence="8">
    <location>
        <begin position="152"/>
        <end position="186"/>
    </location>
</feature>
<dbReference type="PROSITE" id="PS50003">
    <property type="entry name" value="PH_DOMAIN"/>
    <property type="match status" value="1"/>
</dbReference>
<dbReference type="PANTHER" id="PTHR10336">
    <property type="entry name" value="PHOSPHOINOSITIDE-SPECIFIC PHOSPHOLIPASE C FAMILY PROTEIN"/>
    <property type="match status" value="1"/>
</dbReference>
<feature type="domain" description="EF-hand" evidence="9">
    <location>
        <begin position="196"/>
        <end position="231"/>
    </location>
</feature>
<comment type="caution">
    <text evidence="10">The sequence shown here is derived from an EMBL/GenBank/DDBJ whole genome shotgun (WGS) entry which is preliminary data.</text>
</comment>
<reference evidence="10 11" key="1">
    <citation type="submission" date="2021-06" db="EMBL/GenBank/DDBJ databases">
        <authorList>
            <person name="Palmer J.M."/>
        </authorList>
    </citation>
    <scope>NUCLEOTIDE SEQUENCE [LARGE SCALE GENOMIC DNA]</scope>
    <source>
        <strain evidence="10 11">XC_2019</strain>
        <tissue evidence="10">Muscle</tissue>
    </source>
</reference>
<comment type="subcellular location">
    <subcellularLocation>
        <location evidence="1">Membrane</location>
        <topology evidence="1">Peripheral membrane protein</topology>
    </subcellularLocation>
</comment>
<sequence length="320" mass="36443">MLLHRTCLWIMCGADCKPSLNINRSFHSPHSCQMTKSGCRWEAAAASGSVWLKLCMQLSLSESSAGSDSQSQTDFLSAFVRSLTRGQVPPLGDVHSQNETERRGNVPLGQRFSDSSSSWVVLGTVMDVEVVREGYQSEVMLSIAEEFPAELCFTLVFHGRQGNLDLVADSPEEAQAWIQGVRKLIHKAQTMDEQERQDQWVQDWFQKADKNKDGKMNFKEVKKLLKMMNVEMNEDHALHLFTRDEVWKVFQDYSGDGEMLTLEELENFLRLEQGEGDQSSQHALELIQCYELSETGTCMVHAVDYTFCLNIPIYPHIFMQ</sequence>
<dbReference type="InterPro" id="IPR018247">
    <property type="entry name" value="EF_Hand_1_Ca_BS"/>
</dbReference>
<protein>
    <submittedName>
        <fullName evidence="10">Uncharacterized protein</fullName>
    </submittedName>
</protein>
<comment type="catalytic activity">
    <reaction evidence="5">
        <text>a 1,2-diacyl-sn-glycero-3-phospho-(1D-myo-inositol-4,5-bisphosphate) + H2O = 1D-myo-inositol 1,4,5-trisphosphate + a 1,2-diacyl-sn-glycerol + H(+)</text>
        <dbReference type="Rhea" id="RHEA:33179"/>
        <dbReference type="ChEBI" id="CHEBI:15377"/>
        <dbReference type="ChEBI" id="CHEBI:15378"/>
        <dbReference type="ChEBI" id="CHEBI:17815"/>
        <dbReference type="ChEBI" id="CHEBI:58456"/>
        <dbReference type="ChEBI" id="CHEBI:203600"/>
        <dbReference type="EC" id="3.1.4.11"/>
    </reaction>
    <physiologicalReaction direction="left-to-right" evidence="5">
        <dbReference type="Rhea" id="RHEA:33180"/>
    </physiologicalReaction>
</comment>
<evidence type="ECO:0000313" key="11">
    <source>
        <dbReference type="Proteomes" id="UP001434883"/>
    </source>
</evidence>
<evidence type="ECO:0000256" key="2">
    <source>
        <dbReference type="ARBA" id="ARBA00022723"/>
    </source>
</evidence>
<dbReference type="PROSITE" id="PS50222">
    <property type="entry name" value="EF_HAND_2"/>
    <property type="match status" value="1"/>
</dbReference>
<dbReference type="Proteomes" id="UP001434883">
    <property type="component" value="Unassembled WGS sequence"/>
</dbReference>
<dbReference type="SMART" id="SM00054">
    <property type="entry name" value="EFh"/>
    <property type="match status" value="1"/>
</dbReference>
<dbReference type="SUPFAM" id="SSF50729">
    <property type="entry name" value="PH domain-like"/>
    <property type="match status" value="1"/>
</dbReference>
<evidence type="ECO:0000256" key="6">
    <source>
        <dbReference type="ARBA" id="ARBA00023726"/>
    </source>
</evidence>
<dbReference type="Gene3D" id="2.30.29.30">
    <property type="entry name" value="Pleckstrin-homology domain (PH domain)/Phosphotyrosine-binding domain (PTB)"/>
    <property type="match status" value="1"/>
</dbReference>
<evidence type="ECO:0000256" key="1">
    <source>
        <dbReference type="ARBA" id="ARBA00004170"/>
    </source>
</evidence>
<dbReference type="SUPFAM" id="SSF47473">
    <property type="entry name" value="EF-hand"/>
    <property type="match status" value="1"/>
</dbReference>
<organism evidence="10 11">
    <name type="scientific">Xenoophorus captivus</name>
    <dbReference type="NCBI Taxonomy" id="1517983"/>
    <lineage>
        <taxon>Eukaryota</taxon>
        <taxon>Metazoa</taxon>
        <taxon>Chordata</taxon>
        <taxon>Craniata</taxon>
        <taxon>Vertebrata</taxon>
        <taxon>Euteleostomi</taxon>
        <taxon>Actinopterygii</taxon>
        <taxon>Neopterygii</taxon>
        <taxon>Teleostei</taxon>
        <taxon>Neoteleostei</taxon>
        <taxon>Acanthomorphata</taxon>
        <taxon>Ovalentaria</taxon>
        <taxon>Atherinomorphae</taxon>
        <taxon>Cyprinodontiformes</taxon>
        <taxon>Goodeidae</taxon>
        <taxon>Xenoophorus</taxon>
    </lineage>
</organism>
<evidence type="ECO:0000259" key="8">
    <source>
        <dbReference type="PROSITE" id="PS50003"/>
    </source>
</evidence>
<keyword evidence="3" id="KW-0378">Hydrolase</keyword>
<accession>A0ABV0R6R0</accession>
<gene>
    <name evidence="10" type="ORF">XENOCAPTIV_003956</name>
</gene>
<dbReference type="InterPro" id="IPR011992">
    <property type="entry name" value="EF-hand-dom_pair"/>
</dbReference>
<proteinExistence type="predicted"/>